<proteinExistence type="predicted"/>
<dbReference type="PANTHER" id="PTHR43537">
    <property type="entry name" value="TRANSCRIPTIONAL REGULATOR, GNTR FAMILY"/>
    <property type="match status" value="1"/>
</dbReference>
<dbReference type="InterPro" id="IPR036388">
    <property type="entry name" value="WH-like_DNA-bd_sf"/>
</dbReference>
<keyword evidence="1" id="KW-0805">Transcription regulation</keyword>
<dbReference type="Pfam" id="PF00392">
    <property type="entry name" value="GntR"/>
    <property type="match status" value="1"/>
</dbReference>
<gene>
    <name evidence="5" type="ORF">SAMN02910418_01806</name>
</gene>
<accession>A0A1H4BZ18</accession>
<dbReference type="SMART" id="SM00895">
    <property type="entry name" value="FCD"/>
    <property type="match status" value="1"/>
</dbReference>
<keyword evidence="2" id="KW-0238">DNA-binding</keyword>
<dbReference type="InterPro" id="IPR036390">
    <property type="entry name" value="WH_DNA-bd_sf"/>
</dbReference>
<dbReference type="PANTHER" id="PTHR43537:SF5">
    <property type="entry name" value="UXU OPERON TRANSCRIPTIONAL REGULATOR"/>
    <property type="match status" value="1"/>
</dbReference>
<evidence type="ECO:0000256" key="2">
    <source>
        <dbReference type="ARBA" id="ARBA00023125"/>
    </source>
</evidence>
<dbReference type="RefSeq" id="WP_092565127.1">
    <property type="nucleotide sequence ID" value="NZ_FNQV01000011.1"/>
</dbReference>
<dbReference type="CDD" id="cd07377">
    <property type="entry name" value="WHTH_GntR"/>
    <property type="match status" value="1"/>
</dbReference>
<dbReference type="InterPro" id="IPR011711">
    <property type="entry name" value="GntR_C"/>
</dbReference>
<dbReference type="OrthoDB" id="3567645at2"/>
<dbReference type="Gene3D" id="1.20.120.530">
    <property type="entry name" value="GntR ligand-binding domain-like"/>
    <property type="match status" value="1"/>
</dbReference>
<name>A0A1H4BZ18_9ACTO</name>
<dbReference type="SMART" id="SM00345">
    <property type="entry name" value="HTH_GNTR"/>
    <property type="match status" value="1"/>
</dbReference>
<dbReference type="EMBL" id="FNQV01000011">
    <property type="protein sequence ID" value="SEA53366.1"/>
    <property type="molecule type" value="Genomic_DNA"/>
</dbReference>
<evidence type="ECO:0000259" key="4">
    <source>
        <dbReference type="PROSITE" id="PS50949"/>
    </source>
</evidence>
<reference evidence="6" key="1">
    <citation type="submission" date="2016-10" db="EMBL/GenBank/DDBJ databases">
        <authorList>
            <person name="Varghese N."/>
            <person name="Submissions S."/>
        </authorList>
    </citation>
    <scope>NUCLEOTIDE SEQUENCE [LARGE SCALE GENOMIC DNA]</scope>
    <source>
        <strain evidence="6">KPR-1</strain>
    </source>
</reference>
<dbReference type="Proteomes" id="UP000199288">
    <property type="component" value="Unassembled WGS sequence"/>
</dbReference>
<keyword evidence="3" id="KW-0804">Transcription</keyword>
<dbReference type="Pfam" id="PF07729">
    <property type="entry name" value="FCD"/>
    <property type="match status" value="1"/>
</dbReference>
<evidence type="ECO:0000256" key="1">
    <source>
        <dbReference type="ARBA" id="ARBA00023015"/>
    </source>
</evidence>
<keyword evidence="6" id="KW-1185">Reference proteome</keyword>
<evidence type="ECO:0000313" key="6">
    <source>
        <dbReference type="Proteomes" id="UP000199288"/>
    </source>
</evidence>
<organism evidence="5 6">
    <name type="scientific">Bowdeniella nasicola</name>
    <dbReference type="NCBI Taxonomy" id="208480"/>
    <lineage>
        <taxon>Bacteria</taxon>
        <taxon>Bacillati</taxon>
        <taxon>Actinomycetota</taxon>
        <taxon>Actinomycetes</taxon>
        <taxon>Actinomycetales</taxon>
        <taxon>Actinomycetaceae</taxon>
        <taxon>Bowdeniella</taxon>
    </lineage>
</organism>
<dbReference type="PRINTS" id="PR00035">
    <property type="entry name" value="HTHGNTR"/>
</dbReference>
<evidence type="ECO:0000313" key="5">
    <source>
        <dbReference type="EMBL" id="SEA53366.1"/>
    </source>
</evidence>
<dbReference type="Gene3D" id="1.10.10.10">
    <property type="entry name" value="Winged helix-like DNA-binding domain superfamily/Winged helix DNA-binding domain"/>
    <property type="match status" value="1"/>
</dbReference>
<evidence type="ECO:0000256" key="3">
    <source>
        <dbReference type="ARBA" id="ARBA00023163"/>
    </source>
</evidence>
<dbReference type="AlphaFoldDB" id="A0A1H4BZ18"/>
<dbReference type="GO" id="GO:0003677">
    <property type="term" value="F:DNA binding"/>
    <property type="evidence" value="ECO:0007669"/>
    <property type="project" value="UniProtKB-KW"/>
</dbReference>
<dbReference type="InterPro" id="IPR008920">
    <property type="entry name" value="TF_FadR/GntR_C"/>
</dbReference>
<sequence>MQASVDAVLRYIDDEITSGRLVAGDQVMPERELASHLGVSRTAVREAIRVFQAQGIMTSGVGRGPASGTRISPSPADALATLVRLHVELGGFDLSSIMETRIALETSSANLAADRATDEQLTEVAALARKMARPDLDLDGFNELDTEFHIAIAHVSGNDLVADLTHAVRASVAAPIYRASRELEDWEAFRRRLASEHQALVDALRSRDAKRAAEIAEHHIRTAYSELFTSAETTSKTLATPRHEQR</sequence>
<dbReference type="PROSITE" id="PS50949">
    <property type="entry name" value="HTH_GNTR"/>
    <property type="match status" value="1"/>
</dbReference>
<dbReference type="InterPro" id="IPR000524">
    <property type="entry name" value="Tscrpt_reg_HTH_GntR"/>
</dbReference>
<feature type="domain" description="HTH gntR-type" evidence="4">
    <location>
        <begin position="2"/>
        <end position="74"/>
    </location>
</feature>
<protein>
    <submittedName>
        <fullName evidence="5">Regulatory protein, gntR family</fullName>
    </submittedName>
</protein>
<dbReference type="GO" id="GO:0003700">
    <property type="term" value="F:DNA-binding transcription factor activity"/>
    <property type="evidence" value="ECO:0007669"/>
    <property type="project" value="InterPro"/>
</dbReference>
<dbReference type="SUPFAM" id="SSF48008">
    <property type="entry name" value="GntR ligand-binding domain-like"/>
    <property type="match status" value="1"/>
</dbReference>
<dbReference type="SUPFAM" id="SSF46785">
    <property type="entry name" value="Winged helix' DNA-binding domain"/>
    <property type="match status" value="1"/>
</dbReference>